<evidence type="ECO:0000256" key="1">
    <source>
        <dbReference type="SAM" id="SignalP"/>
    </source>
</evidence>
<feature type="chain" id="PRO_5046680372" evidence="1">
    <location>
        <begin position="31"/>
        <end position="177"/>
    </location>
</feature>
<gene>
    <name evidence="2" type="ORF">JY651_27270</name>
</gene>
<accession>A0ABX7NJP2</accession>
<proteinExistence type="predicted"/>
<dbReference type="RefSeq" id="WP_206720637.1">
    <property type="nucleotide sequence ID" value="NZ_CP071090.1"/>
</dbReference>
<dbReference type="EMBL" id="CP071090">
    <property type="protein sequence ID" value="QSQ19049.1"/>
    <property type="molecule type" value="Genomic_DNA"/>
</dbReference>
<evidence type="ECO:0000313" key="3">
    <source>
        <dbReference type="Proteomes" id="UP000662747"/>
    </source>
</evidence>
<sequence length="177" mass="18738">MRRSLKALHLAHLAAALCLATAVAPTVAGAQQATNFVRVLGSSGKPRYASEWANWDWGSGSSVRPVVNPGAGGKVWVVPLAPASVYSWPAQFYLNATANVTGNVSDKVCVYIIVTNEAGTYVNSTAMQCSAGSGYTAQTLTFEKISVPAGGTAYAWAIFYNSVNAWLNTVSYWSSTY</sequence>
<keyword evidence="1" id="KW-0732">Signal</keyword>
<keyword evidence="3" id="KW-1185">Reference proteome</keyword>
<reference evidence="2 3" key="1">
    <citation type="submission" date="2021-02" db="EMBL/GenBank/DDBJ databases">
        <title>De Novo genome assembly of isolated myxobacteria.</title>
        <authorList>
            <person name="Stevens D.C."/>
        </authorList>
    </citation>
    <scope>NUCLEOTIDE SEQUENCE [LARGE SCALE GENOMIC DNA]</scope>
    <source>
        <strain evidence="3">SCPEA02</strain>
    </source>
</reference>
<feature type="signal peptide" evidence="1">
    <location>
        <begin position="1"/>
        <end position="30"/>
    </location>
</feature>
<name>A0ABX7NJP2_9BACT</name>
<dbReference type="Proteomes" id="UP000662747">
    <property type="component" value="Chromosome"/>
</dbReference>
<protein>
    <submittedName>
        <fullName evidence="2">Uncharacterized protein</fullName>
    </submittedName>
</protein>
<organism evidence="2 3">
    <name type="scientific">Pyxidicoccus parkwayensis</name>
    <dbReference type="NCBI Taxonomy" id="2813578"/>
    <lineage>
        <taxon>Bacteria</taxon>
        <taxon>Pseudomonadati</taxon>
        <taxon>Myxococcota</taxon>
        <taxon>Myxococcia</taxon>
        <taxon>Myxococcales</taxon>
        <taxon>Cystobacterineae</taxon>
        <taxon>Myxococcaceae</taxon>
        <taxon>Pyxidicoccus</taxon>
    </lineage>
</organism>
<evidence type="ECO:0000313" key="2">
    <source>
        <dbReference type="EMBL" id="QSQ19049.1"/>
    </source>
</evidence>